<accession>A0ABU5T2Y8</accession>
<dbReference type="Pfam" id="PF26345">
    <property type="entry name" value="ScoMcrA_N"/>
    <property type="match status" value="1"/>
</dbReference>
<protein>
    <submittedName>
        <fullName evidence="2">HNH endonuclease signature motif containing protein</fullName>
        <ecNumber evidence="2">3.1.-.-</ecNumber>
    </submittedName>
</protein>
<feature type="domain" description="ScoMcrA-like N-terminal head" evidence="1">
    <location>
        <begin position="14"/>
        <end position="90"/>
    </location>
</feature>
<keyword evidence="2" id="KW-0255">Endonuclease</keyword>
<comment type="caution">
    <text evidence="2">The sequence shown here is derived from an EMBL/GenBank/DDBJ whole genome shotgun (WGS) entry which is preliminary data.</text>
</comment>
<dbReference type="Proteomes" id="UP001304769">
    <property type="component" value="Unassembled WGS sequence"/>
</dbReference>
<name>A0ABU5T2Y8_9MICC</name>
<gene>
    <name evidence="2" type="ORF">SPF06_04800</name>
</gene>
<dbReference type="RefSeq" id="WP_323277828.1">
    <property type="nucleotide sequence ID" value="NZ_JAYGGQ010000002.1"/>
</dbReference>
<evidence type="ECO:0000313" key="3">
    <source>
        <dbReference type="Proteomes" id="UP001304769"/>
    </source>
</evidence>
<evidence type="ECO:0000313" key="2">
    <source>
        <dbReference type="EMBL" id="MEA5454037.1"/>
    </source>
</evidence>
<evidence type="ECO:0000259" key="1">
    <source>
        <dbReference type="Pfam" id="PF26345"/>
    </source>
</evidence>
<dbReference type="InterPro" id="IPR058807">
    <property type="entry name" value="ScoMcrA_N"/>
</dbReference>
<keyword evidence="3" id="KW-1185">Reference proteome</keyword>
<dbReference type="GO" id="GO:0004519">
    <property type="term" value="F:endonuclease activity"/>
    <property type="evidence" value="ECO:0007669"/>
    <property type="project" value="UniProtKB-KW"/>
</dbReference>
<proteinExistence type="predicted"/>
<dbReference type="EC" id="3.1.-.-" evidence="2"/>
<sequence>MTTFFGHYSESDLRAAMSKAIDEAARLGRDGLRRKYGFERAKKYVAVAAGHHFDSKALVAAAAKNLEPPVTLTSENSFGGKATTRVLHACGVPWINTDRLTHVPELDSNANGSDLLDGDHPKYWWVNQNDNYSTVIKEGSLWAPDLRRDGNPGHKDWTALRFMTPGDIVFHYASQQFRALSVIVSAGAQADRPPGYPADDYLHGTLVLLEPRIVDMEVGLDVLKEIFRAGVGPMNSTGNPGRVYTAQVPRSIGDPLARYLSGGSISSRSFAVMVSKDSQDTSAPLGVNATDIAGSAYRRAEQGYLRQALLASFGNQCAICGRVLPENLLIAAHIKPRSECSEEERLDFRAAAMLACSLGCDALFEFGYVTVDDRGLVRATATNEPELRNALKSIDGLPCLAFSETTAPNFEFHHQRHGVGL</sequence>
<organism evidence="2 3">
    <name type="scientific">Sinomonas terricola</name>
    <dbReference type="NCBI Taxonomy" id="3110330"/>
    <lineage>
        <taxon>Bacteria</taxon>
        <taxon>Bacillati</taxon>
        <taxon>Actinomycetota</taxon>
        <taxon>Actinomycetes</taxon>
        <taxon>Micrococcales</taxon>
        <taxon>Micrococcaceae</taxon>
        <taxon>Sinomonas</taxon>
    </lineage>
</organism>
<reference evidence="2 3" key="1">
    <citation type="submission" date="2023-12" db="EMBL/GenBank/DDBJ databases">
        <title>Sinomonas terricola sp. nov, isolated from litchi orchard soil in Guangdong, PR China.</title>
        <authorList>
            <person name="Jiaxin W."/>
            <person name="Yang Z."/>
            <person name="Honghui Z."/>
        </authorList>
    </citation>
    <scope>NUCLEOTIDE SEQUENCE [LARGE SCALE GENOMIC DNA]</scope>
    <source>
        <strain evidence="2 3">JGH33</strain>
    </source>
</reference>
<keyword evidence="2" id="KW-0378">Hydrolase</keyword>
<dbReference type="EMBL" id="JAYGGQ010000002">
    <property type="protein sequence ID" value="MEA5454037.1"/>
    <property type="molecule type" value="Genomic_DNA"/>
</dbReference>
<dbReference type="GO" id="GO:0016787">
    <property type="term" value="F:hydrolase activity"/>
    <property type="evidence" value="ECO:0007669"/>
    <property type="project" value="UniProtKB-KW"/>
</dbReference>
<keyword evidence="2" id="KW-0540">Nuclease</keyword>